<feature type="compositionally biased region" description="Basic residues" evidence="1">
    <location>
        <begin position="95"/>
        <end position="105"/>
    </location>
</feature>
<comment type="caution">
    <text evidence="2">The sequence shown here is derived from an EMBL/GenBank/DDBJ whole genome shotgun (WGS) entry which is preliminary data.</text>
</comment>
<protein>
    <submittedName>
        <fullName evidence="2">Uncharacterized protein</fullName>
    </submittedName>
</protein>
<reference evidence="2 3" key="1">
    <citation type="journal article" date="2019" name="Nat. Ecol. Evol.">
        <title>Megaphylogeny resolves global patterns of mushroom evolution.</title>
        <authorList>
            <person name="Varga T."/>
            <person name="Krizsan K."/>
            <person name="Foldi C."/>
            <person name="Dima B."/>
            <person name="Sanchez-Garcia M."/>
            <person name="Sanchez-Ramirez S."/>
            <person name="Szollosi G.J."/>
            <person name="Szarkandi J.G."/>
            <person name="Papp V."/>
            <person name="Albert L."/>
            <person name="Andreopoulos W."/>
            <person name="Angelini C."/>
            <person name="Antonin V."/>
            <person name="Barry K.W."/>
            <person name="Bougher N.L."/>
            <person name="Buchanan P."/>
            <person name="Buyck B."/>
            <person name="Bense V."/>
            <person name="Catcheside P."/>
            <person name="Chovatia M."/>
            <person name="Cooper J."/>
            <person name="Damon W."/>
            <person name="Desjardin D."/>
            <person name="Finy P."/>
            <person name="Geml J."/>
            <person name="Haridas S."/>
            <person name="Hughes K."/>
            <person name="Justo A."/>
            <person name="Karasinski D."/>
            <person name="Kautmanova I."/>
            <person name="Kiss B."/>
            <person name="Kocsube S."/>
            <person name="Kotiranta H."/>
            <person name="LaButti K.M."/>
            <person name="Lechner B.E."/>
            <person name="Liimatainen K."/>
            <person name="Lipzen A."/>
            <person name="Lukacs Z."/>
            <person name="Mihaltcheva S."/>
            <person name="Morgado L.N."/>
            <person name="Niskanen T."/>
            <person name="Noordeloos M.E."/>
            <person name="Ohm R.A."/>
            <person name="Ortiz-Santana B."/>
            <person name="Ovrebo C."/>
            <person name="Racz N."/>
            <person name="Riley R."/>
            <person name="Savchenko A."/>
            <person name="Shiryaev A."/>
            <person name="Soop K."/>
            <person name="Spirin V."/>
            <person name="Szebenyi C."/>
            <person name="Tomsovsky M."/>
            <person name="Tulloss R.E."/>
            <person name="Uehling J."/>
            <person name="Grigoriev I.V."/>
            <person name="Vagvolgyi C."/>
            <person name="Papp T."/>
            <person name="Martin F.M."/>
            <person name="Miettinen O."/>
            <person name="Hibbett D.S."/>
            <person name="Nagy L.G."/>
        </authorList>
    </citation>
    <scope>NUCLEOTIDE SEQUENCE [LARGE SCALE GENOMIC DNA]</scope>
    <source>
        <strain evidence="2 3">FP101781</strain>
    </source>
</reference>
<evidence type="ECO:0000256" key="1">
    <source>
        <dbReference type="SAM" id="MobiDB-lite"/>
    </source>
</evidence>
<organism evidence="2 3">
    <name type="scientific">Coprinellus micaceus</name>
    <name type="common">Glistening ink-cap mushroom</name>
    <name type="synonym">Coprinus micaceus</name>
    <dbReference type="NCBI Taxonomy" id="71717"/>
    <lineage>
        <taxon>Eukaryota</taxon>
        <taxon>Fungi</taxon>
        <taxon>Dikarya</taxon>
        <taxon>Basidiomycota</taxon>
        <taxon>Agaricomycotina</taxon>
        <taxon>Agaricomycetes</taxon>
        <taxon>Agaricomycetidae</taxon>
        <taxon>Agaricales</taxon>
        <taxon>Agaricineae</taxon>
        <taxon>Psathyrellaceae</taxon>
        <taxon>Coprinellus</taxon>
    </lineage>
</organism>
<dbReference type="AlphaFoldDB" id="A0A4Y7S9K4"/>
<keyword evidence="3" id="KW-1185">Reference proteome</keyword>
<dbReference type="Proteomes" id="UP000298030">
    <property type="component" value="Unassembled WGS sequence"/>
</dbReference>
<dbReference type="OrthoDB" id="2756263at2759"/>
<proteinExistence type="predicted"/>
<dbReference type="EMBL" id="QPFP01000292">
    <property type="protein sequence ID" value="TEB18068.1"/>
    <property type="molecule type" value="Genomic_DNA"/>
</dbReference>
<evidence type="ECO:0000313" key="3">
    <source>
        <dbReference type="Proteomes" id="UP000298030"/>
    </source>
</evidence>
<name>A0A4Y7S9K4_COPMI</name>
<sequence>MSLGISPIFRNQVPGGSSASRSFRLIRNVAWAALVAGKYGTGEYTVPKYHKASDKLFQEKATQRLSWMKTDLFGTWTATKMADSDEDEVDEKKDGKSHKERRLPW</sequence>
<feature type="region of interest" description="Disordered" evidence="1">
    <location>
        <begin position="83"/>
        <end position="105"/>
    </location>
</feature>
<gene>
    <name evidence="2" type="ORF">FA13DRAFT_1804177</name>
</gene>
<accession>A0A4Y7S9K4</accession>
<evidence type="ECO:0000313" key="2">
    <source>
        <dbReference type="EMBL" id="TEB18068.1"/>
    </source>
</evidence>